<dbReference type="PANTHER" id="PTHR23020">
    <property type="entry name" value="UNCHARACTERIZED NUCLEAR HORMONE RECEPTOR-RELATED"/>
    <property type="match status" value="1"/>
</dbReference>
<keyword evidence="2" id="KW-1185">Reference proteome</keyword>
<dbReference type="Proteomes" id="UP001328107">
    <property type="component" value="Unassembled WGS sequence"/>
</dbReference>
<reference evidence="2" key="1">
    <citation type="submission" date="2022-10" db="EMBL/GenBank/DDBJ databases">
        <title>Genome assembly of Pristionchus species.</title>
        <authorList>
            <person name="Yoshida K."/>
            <person name="Sommer R.J."/>
        </authorList>
    </citation>
    <scope>NUCLEOTIDE SEQUENCE [LARGE SCALE GENOMIC DNA]</scope>
    <source>
        <strain evidence="2">RS5460</strain>
    </source>
</reference>
<evidence type="ECO:0000313" key="2">
    <source>
        <dbReference type="Proteomes" id="UP001328107"/>
    </source>
</evidence>
<dbReference type="EMBL" id="BTRK01000001">
    <property type="protein sequence ID" value="GMR31096.1"/>
    <property type="molecule type" value="Genomic_DNA"/>
</dbReference>
<dbReference type="InterPro" id="IPR052961">
    <property type="entry name" value="Oxido-Kinase-like_Enzymes"/>
</dbReference>
<gene>
    <name evidence="1" type="ORF">PMAYCL1PPCAC_01291</name>
</gene>
<evidence type="ECO:0000313" key="1">
    <source>
        <dbReference type="EMBL" id="GMR31096.1"/>
    </source>
</evidence>
<accession>A0AAN4YZG7</accession>
<comment type="caution">
    <text evidence="1">The sequence shown here is derived from an EMBL/GenBank/DDBJ whole genome shotgun (WGS) entry which is preliminary data.</text>
</comment>
<dbReference type="PANTHER" id="PTHR23020:SF8">
    <property type="entry name" value="CHK KINASE-LIKE DOMAIN-CONTAINING PROTEIN"/>
    <property type="match status" value="1"/>
</dbReference>
<sequence length="125" mass="14076">LGVGVEDLIRIALSSLATVERRAVMPMLIEVMYESLVENLNGAQPPYPLDQLKLIADLIYPPCAIFFASGCITMIRNAERDPKITEDEKKERVSVMLDKVIGCLEDMVTIDARNEEHMEKLKLLD</sequence>
<proteinExistence type="predicted"/>
<protein>
    <submittedName>
        <fullName evidence="1">Uncharacterized protein</fullName>
    </submittedName>
</protein>
<feature type="non-terminal residue" evidence="1">
    <location>
        <position position="1"/>
    </location>
</feature>
<organism evidence="1 2">
    <name type="scientific">Pristionchus mayeri</name>
    <dbReference type="NCBI Taxonomy" id="1317129"/>
    <lineage>
        <taxon>Eukaryota</taxon>
        <taxon>Metazoa</taxon>
        <taxon>Ecdysozoa</taxon>
        <taxon>Nematoda</taxon>
        <taxon>Chromadorea</taxon>
        <taxon>Rhabditida</taxon>
        <taxon>Rhabditina</taxon>
        <taxon>Diplogasteromorpha</taxon>
        <taxon>Diplogasteroidea</taxon>
        <taxon>Neodiplogasteridae</taxon>
        <taxon>Pristionchus</taxon>
    </lineage>
</organism>
<dbReference type="InterPro" id="IPR012877">
    <property type="entry name" value="Dhs-27"/>
</dbReference>
<dbReference type="AlphaFoldDB" id="A0AAN4YZG7"/>
<dbReference type="Pfam" id="PF07914">
    <property type="entry name" value="DUF1679"/>
    <property type="match status" value="1"/>
</dbReference>
<name>A0AAN4YZG7_9BILA</name>